<name>A0A0D3I7C7_EMIH1</name>
<dbReference type="HOGENOM" id="CLU_1258132_0_0_1"/>
<keyword evidence="1" id="KW-0677">Repeat</keyword>
<evidence type="ECO:0000313" key="4">
    <source>
        <dbReference type="EnsemblProtists" id="EOD07162"/>
    </source>
</evidence>
<dbReference type="GeneID" id="17253490"/>
<dbReference type="InterPro" id="IPR036770">
    <property type="entry name" value="Ankyrin_rpt-contain_sf"/>
</dbReference>
<proteinExistence type="predicted"/>
<evidence type="ECO:0000256" key="2">
    <source>
        <dbReference type="ARBA" id="ARBA00023043"/>
    </source>
</evidence>
<dbReference type="Gene3D" id="1.25.40.20">
    <property type="entry name" value="Ankyrin repeat-containing domain"/>
    <property type="match status" value="1"/>
</dbReference>
<reference evidence="4" key="2">
    <citation type="submission" date="2024-10" db="UniProtKB">
        <authorList>
            <consortium name="EnsemblProtists"/>
        </authorList>
    </citation>
    <scope>IDENTIFICATION</scope>
</reference>
<feature type="repeat" description="ANK" evidence="3">
    <location>
        <begin position="127"/>
        <end position="152"/>
    </location>
</feature>
<keyword evidence="2 3" id="KW-0040">ANK repeat</keyword>
<dbReference type="Proteomes" id="UP000013827">
    <property type="component" value="Unassembled WGS sequence"/>
</dbReference>
<organism evidence="4 5">
    <name type="scientific">Emiliania huxleyi (strain CCMP1516)</name>
    <dbReference type="NCBI Taxonomy" id="280463"/>
    <lineage>
        <taxon>Eukaryota</taxon>
        <taxon>Haptista</taxon>
        <taxon>Haptophyta</taxon>
        <taxon>Prymnesiophyceae</taxon>
        <taxon>Isochrysidales</taxon>
        <taxon>Noelaerhabdaceae</taxon>
        <taxon>Emiliania</taxon>
    </lineage>
</organism>
<accession>A0A0D3I7C7</accession>
<reference evidence="5" key="1">
    <citation type="journal article" date="2013" name="Nature">
        <title>Pan genome of the phytoplankton Emiliania underpins its global distribution.</title>
        <authorList>
            <person name="Read B.A."/>
            <person name="Kegel J."/>
            <person name="Klute M.J."/>
            <person name="Kuo A."/>
            <person name="Lefebvre S.C."/>
            <person name="Maumus F."/>
            <person name="Mayer C."/>
            <person name="Miller J."/>
            <person name="Monier A."/>
            <person name="Salamov A."/>
            <person name="Young J."/>
            <person name="Aguilar M."/>
            <person name="Claverie J.M."/>
            <person name="Frickenhaus S."/>
            <person name="Gonzalez K."/>
            <person name="Herman E.K."/>
            <person name="Lin Y.C."/>
            <person name="Napier J."/>
            <person name="Ogata H."/>
            <person name="Sarno A.F."/>
            <person name="Shmutz J."/>
            <person name="Schroeder D."/>
            <person name="de Vargas C."/>
            <person name="Verret F."/>
            <person name="von Dassow P."/>
            <person name="Valentin K."/>
            <person name="Van de Peer Y."/>
            <person name="Wheeler G."/>
            <person name="Dacks J.B."/>
            <person name="Delwiche C.F."/>
            <person name="Dyhrman S.T."/>
            <person name="Glockner G."/>
            <person name="John U."/>
            <person name="Richards T."/>
            <person name="Worden A.Z."/>
            <person name="Zhang X."/>
            <person name="Grigoriev I.V."/>
            <person name="Allen A.E."/>
            <person name="Bidle K."/>
            <person name="Borodovsky M."/>
            <person name="Bowler C."/>
            <person name="Brownlee C."/>
            <person name="Cock J.M."/>
            <person name="Elias M."/>
            <person name="Gladyshev V.N."/>
            <person name="Groth M."/>
            <person name="Guda C."/>
            <person name="Hadaegh A."/>
            <person name="Iglesias-Rodriguez M.D."/>
            <person name="Jenkins J."/>
            <person name="Jones B.M."/>
            <person name="Lawson T."/>
            <person name="Leese F."/>
            <person name="Lindquist E."/>
            <person name="Lobanov A."/>
            <person name="Lomsadze A."/>
            <person name="Malik S.B."/>
            <person name="Marsh M.E."/>
            <person name="Mackinder L."/>
            <person name="Mock T."/>
            <person name="Mueller-Roeber B."/>
            <person name="Pagarete A."/>
            <person name="Parker M."/>
            <person name="Probert I."/>
            <person name="Quesneville H."/>
            <person name="Raines C."/>
            <person name="Rensing S.A."/>
            <person name="Riano-Pachon D.M."/>
            <person name="Richier S."/>
            <person name="Rokitta S."/>
            <person name="Shiraiwa Y."/>
            <person name="Soanes D.M."/>
            <person name="van der Giezen M."/>
            <person name="Wahlund T.M."/>
            <person name="Williams B."/>
            <person name="Wilson W."/>
            <person name="Wolfe G."/>
            <person name="Wurch L.L."/>
        </authorList>
    </citation>
    <scope>NUCLEOTIDE SEQUENCE</scope>
</reference>
<dbReference type="Pfam" id="PF12796">
    <property type="entry name" value="Ank_2"/>
    <property type="match status" value="1"/>
</dbReference>
<dbReference type="eggNOG" id="KOG0502">
    <property type="taxonomic scope" value="Eukaryota"/>
</dbReference>
<feature type="repeat" description="ANK" evidence="3">
    <location>
        <begin position="93"/>
        <end position="125"/>
    </location>
</feature>
<dbReference type="KEGG" id="ehx:EMIHUDRAFT_433012"/>
<dbReference type="PANTHER" id="PTHR24198">
    <property type="entry name" value="ANKYRIN REPEAT AND PROTEIN KINASE DOMAIN-CONTAINING PROTEIN"/>
    <property type="match status" value="1"/>
</dbReference>
<evidence type="ECO:0000256" key="1">
    <source>
        <dbReference type="ARBA" id="ARBA00022737"/>
    </source>
</evidence>
<dbReference type="SMART" id="SM00248">
    <property type="entry name" value="ANK"/>
    <property type="match status" value="3"/>
</dbReference>
<dbReference type="PaxDb" id="2903-EOD07162"/>
<dbReference type="EnsemblProtists" id="EOD07162">
    <property type="protein sequence ID" value="EOD07162"/>
    <property type="gene ID" value="EMIHUDRAFT_433012"/>
</dbReference>
<dbReference type="PANTHER" id="PTHR24198:SF165">
    <property type="entry name" value="ANKYRIN REPEAT-CONTAINING PROTEIN-RELATED"/>
    <property type="match status" value="1"/>
</dbReference>
<keyword evidence="5" id="KW-1185">Reference proteome</keyword>
<dbReference type="STRING" id="2903.R1BCY8"/>
<dbReference type="AlphaFoldDB" id="A0A0D3I7C7"/>
<protein>
    <recommendedName>
        <fullName evidence="6">Ankyrin repeat protein</fullName>
    </recommendedName>
</protein>
<dbReference type="PROSITE" id="PS50088">
    <property type="entry name" value="ANK_REPEAT"/>
    <property type="match status" value="3"/>
</dbReference>
<dbReference type="RefSeq" id="XP_005759591.1">
    <property type="nucleotide sequence ID" value="XM_005759534.1"/>
</dbReference>
<dbReference type="InterPro" id="IPR002110">
    <property type="entry name" value="Ankyrin_rpt"/>
</dbReference>
<dbReference type="PROSITE" id="PS50297">
    <property type="entry name" value="ANK_REP_REGION"/>
    <property type="match status" value="3"/>
</dbReference>
<evidence type="ECO:0008006" key="6">
    <source>
        <dbReference type="Google" id="ProtNLM"/>
    </source>
</evidence>
<feature type="repeat" description="ANK" evidence="3">
    <location>
        <begin position="52"/>
        <end position="84"/>
    </location>
</feature>
<dbReference type="Pfam" id="PF00023">
    <property type="entry name" value="Ank"/>
    <property type="match status" value="1"/>
</dbReference>
<evidence type="ECO:0000256" key="3">
    <source>
        <dbReference type="PROSITE-ProRule" id="PRU00023"/>
    </source>
</evidence>
<sequence length="220" mass="22876">MAHALAARQEMESAISSSKDGPLLRAICTSDVAAVAKNLALPKLDERLDTPKADTALTWAVRHGQRAVVEYLLKGGASVEATSGGGGGDGTPPGSSPLLIAAMRGRTECLSLLISAGADVGKAREADGWTPLFAAAADDQPECVRLLLRAGAVDEGIGKLEMTGNMNGLLAAKLKRLAANGKTHSEVVQLLVASGSWGYWLKTRAGKIVLTKGGHAMYRY</sequence>
<evidence type="ECO:0000313" key="5">
    <source>
        <dbReference type="Proteomes" id="UP000013827"/>
    </source>
</evidence>
<dbReference type="SUPFAM" id="SSF48403">
    <property type="entry name" value="Ankyrin repeat"/>
    <property type="match status" value="1"/>
</dbReference>